<evidence type="ECO:0000256" key="9">
    <source>
        <dbReference type="SAM" id="Phobius"/>
    </source>
</evidence>
<reference evidence="10" key="1">
    <citation type="submission" date="2016-08" db="EMBL/GenBank/DDBJ databases">
        <title>Identification of aquaporins from Blomia tropicalis.</title>
        <authorList>
            <person name="Cui Y."/>
        </authorList>
    </citation>
    <scope>NUCLEOTIDE SEQUENCE</scope>
</reference>
<dbReference type="PANTHER" id="PTHR43829:SF9">
    <property type="entry name" value="AQUAPORIN-9"/>
    <property type="match status" value="1"/>
</dbReference>
<feature type="transmembrane region" description="Helical" evidence="9">
    <location>
        <begin position="176"/>
        <end position="198"/>
    </location>
</feature>
<dbReference type="GO" id="GO:0015254">
    <property type="term" value="F:glycerol channel activity"/>
    <property type="evidence" value="ECO:0007669"/>
    <property type="project" value="TreeGrafter"/>
</dbReference>
<evidence type="ECO:0000256" key="8">
    <source>
        <dbReference type="RuleBase" id="RU000477"/>
    </source>
</evidence>
<keyword evidence="3 8" id="KW-0813">Transport</keyword>
<dbReference type="GO" id="GO:0005886">
    <property type="term" value="C:plasma membrane"/>
    <property type="evidence" value="ECO:0007669"/>
    <property type="project" value="TreeGrafter"/>
</dbReference>
<reference evidence="11" key="2">
    <citation type="submission" date="2022-12" db="EMBL/GenBank/DDBJ databases">
        <title>Genome assemblies of Blomia tropicalis.</title>
        <authorList>
            <person name="Cui Y."/>
        </authorList>
    </citation>
    <scope>NUCLEOTIDE SEQUENCE</scope>
    <source>
        <tissue evidence="11">Adult mites</tissue>
    </source>
</reference>
<evidence type="ECO:0000256" key="1">
    <source>
        <dbReference type="ARBA" id="ARBA00004141"/>
    </source>
</evidence>
<evidence type="ECO:0000313" key="12">
    <source>
        <dbReference type="Proteomes" id="UP001142055"/>
    </source>
</evidence>
<dbReference type="EMBL" id="JAPWDV010000001">
    <property type="protein sequence ID" value="KAJ6221897.1"/>
    <property type="molecule type" value="Genomic_DNA"/>
</dbReference>
<dbReference type="InterPro" id="IPR023271">
    <property type="entry name" value="Aquaporin-like"/>
</dbReference>
<dbReference type="PRINTS" id="PR00783">
    <property type="entry name" value="MINTRINSICP"/>
</dbReference>
<feature type="transmembrane region" description="Helical" evidence="9">
    <location>
        <begin position="227"/>
        <end position="250"/>
    </location>
</feature>
<evidence type="ECO:0000256" key="4">
    <source>
        <dbReference type="ARBA" id="ARBA00022692"/>
    </source>
</evidence>
<dbReference type="OMA" id="YLIFIDW"/>
<keyword evidence="12" id="KW-1185">Reference proteome</keyword>
<feature type="transmembrane region" description="Helical" evidence="9">
    <location>
        <begin position="143"/>
        <end position="164"/>
    </location>
</feature>
<dbReference type="InterPro" id="IPR050363">
    <property type="entry name" value="MIP/Aquaporin"/>
</dbReference>
<proteinExistence type="evidence at transcript level"/>
<keyword evidence="5 9" id="KW-1133">Transmembrane helix</keyword>
<keyword evidence="4 8" id="KW-0812">Transmembrane</keyword>
<evidence type="ECO:0000256" key="5">
    <source>
        <dbReference type="ARBA" id="ARBA00022989"/>
    </source>
</evidence>
<comment type="subcellular location">
    <subcellularLocation>
        <location evidence="1">Membrane</location>
        <topology evidence="1">Multi-pass membrane protein</topology>
    </subcellularLocation>
</comment>
<comment type="function">
    <text evidence="7">Aquaglyceroporin that may modulate the water content and osmolytes during anhydrobiosis.</text>
</comment>
<evidence type="ECO:0000256" key="6">
    <source>
        <dbReference type="ARBA" id="ARBA00023136"/>
    </source>
</evidence>
<dbReference type="Proteomes" id="UP001142055">
    <property type="component" value="Chromosome 1"/>
</dbReference>
<comment type="similarity">
    <text evidence="2 8">Belongs to the MIP/aquaporin (TC 1.A.8) family.</text>
</comment>
<dbReference type="AlphaFoldDB" id="A0A1Z1W2A8"/>
<keyword evidence="6 9" id="KW-0472">Membrane</keyword>
<evidence type="ECO:0000256" key="3">
    <source>
        <dbReference type="ARBA" id="ARBA00022448"/>
    </source>
</evidence>
<dbReference type="GO" id="GO:0015250">
    <property type="term" value="F:water channel activity"/>
    <property type="evidence" value="ECO:0007669"/>
    <property type="project" value="TreeGrafter"/>
</dbReference>
<dbReference type="Gene3D" id="1.20.1080.10">
    <property type="entry name" value="Glycerol uptake facilitator protein"/>
    <property type="match status" value="1"/>
</dbReference>
<sequence>MKRAAKEFTFELVGTCIHILFGMSGCVVKTLSPEHNLLSAGICFSMGAIIAMLIGMKESGAFINPALTVAMCTIGKCQWRKVPHYFVAQYLGAFIGCSIAYAIYHSSLVLYENEMNLALNITGPNEKIAKIFITSPTSSNVTLIPAILDQIVGMCVLMFGILTVTDQSCYETYDLVQILTIGLMIFAVPILFNGGAILNPARDLSPRLFLSLVGYDKFVFQYLDGHYWWAVGIVGPHVGAILGSILFYWANGLRIDVIKSKLNVKNNNKNILVQ</sequence>
<dbReference type="Pfam" id="PF00230">
    <property type="entry name" value="MIP"/>
    <property type="match status" value="1"/>
</dbReference>
<name>A0A1Z1W2A8_BLOTA</name>
<accession>A0A1Z1W2A8</accession>
<organism evidence="10">
    <name type="scientific">Blomia tropicalis</name>
    <name type="common">Mite</name>
    <dbReference type="NCBI Taxonomy" id="40697"/>
    <lineage>
        <taxon>Eukaryota</taxon>
        <taxon>Metazoa</taxon>
        <taxon>Ecdysozoa</taxon>
        <taxon>Arthropoda</taxon>
        <taxon>Chelicerata</taxon>
        <taxon>Arachnida</taxon>
        <taxon>Acari</taxon>
        <taxon>Acariformes</taxon>
        <taxon>Sarcoptiformes</taxon>
        <taxon>Astigmata</taxon>
        <taxon>Glycyphagoidea</taxon>
        <taxon>Echimyopodidae</taxon>
        <taxon>Blomia</taxon>
    </lineage>
</organism>
<evidence type="ECO:0000256" key="2">
    <source>
        <dbReference type="ARBA" id="ARBA00006175"/>
    </source>
</evidence>
<evidence type="ECO:0000313" key="10">
    <source>
        <dbReference type="EMBL" id="ARX80214.1"/>
    </source>
</evidence>
<evidence type="ECO:0000313" key="11">
    <source>
        <dbReference type="EMBL" id="KAJ6221897.1"/>
    </source>
</evidence>
<dbReference type="PANTHER" id="PTHR43829">
    <property type="entry name" value="AQUAPORIN OR AQUAGLYCEROPORIN RELATED"/>
    <property type="match status" value="1"/>
</dbReference>
<gene>
    <name evidence="10" type="primary">AQP5</name>
    <name evidence="11" type="ORF">RDWZM_000442</name>
</gene>
<evidence type="ECO:0000256" key="7">
    <source>
        <dbReference type="ARBA" id="ARBA00045280"/>
    </source>
</evidence>
<dbReference type="InterPro" id="IPR000425">
    <property type="entry name" value="MIP"/>
</dbReference>
<dbReference type="EMBL" id="KX655544">
    <property type="protein sequence ID" value="ARX80214.1"/>
    <property type="molecule type" value="mRNA"/>
</dbReference>
<dbReference type="SUPFAM" id="SSF81338">
    <property type="entry name" value="Aquaporin-like"/>
    <property type="match status" value="1"/>
</dbReference>
<feature type="transmembrane region" description="Helical" evidence="9">
    <location>
        <begin position="85"/>
        <end position="104"/>
    </location>
</feature>
<dbReference type="PROSITE" id="PS51257">
    <property type="entry name" value="PROKAR_LIPOPROTEIN"/>
    <property type="match status" value="1"/>
</dbReference>
<protein>
    <submittedName>
        <fullName evidence="10">Aquaporin</fullName>
    </submittedName>
</protein>